<dbReference type="InterPro" id="IPR050678">
    <property type="entry name" value="DNA_Partitioning_ATPase"/>
</dbReference>
<reference evidence="2" key="9">
    <citation type="journal article" date="2012" name="Environ. Microbiol.">
        <title>ParI, an orphan ParA family protein from Pseudomonas putida KT2440-specific genomic island, interferes with the partition system of IncP-7 plasmids.</title>
        <authorList>
            <person name="Miyakoshi M."/>
            <person name="Shintani M."/>
            <person name="Inoue K."/>
            <person name="Terabayashi T."/>
            <person name="Sai F."/>
            <person name="Ohkuma M."/>
            <person name="Nojiri H."/>
            <person name="Nagata Y."/>
            <person name="Tsuda M."/>
        </authorList>
    </citation>
    <scope>NUCLEOTIDE SEQUENCE</scope>
    <source>
        <strain evidence="2">HS1</strain>
        <plasmid evidence="2">pDK1</plasmid>
    </source>
</reference>
<evidence type="ECO:0000313" key="2">
    <source>
        <dbReference type="EMBL" id="BAJ06416.1"/>
    </source>
</evidence>
<accession>D5MP70</accession>
<dbReference type="InterPro" id="IPR027417">
    <property type="entry name" value="P-loop_NTPase"/>
</dbReference>
<reference evidence="2" key="7">
    <citation type="journal article" date="1993" name="J. Gen. Microbiol.">
        <title>A comparison of the multiple alleles of xylS carried by TOL plasmids pWW53 and pDK1 and its implications for their evolutionary relationship.</title>
        <authorList>
            <person name="Assinder S.J."/>
            <person name="de Marco P."/>
            <person name="Osborne D.J."/>
            <person name="Poh C.L."/>
            <person name="Shaw L.E."/>
            <person name="Winson M.K."/>
            <person name="Williams P.A."/>
        </authorList>
    </citation>
    <scope>NUCLEOTIDE SEQUENCE</scope>
    <source>
        <strain evidence="2">HS1</strain>
        <plasmid evidence="2">pDK1</plasmid>
    </source>
</reference>
<dbReference type="Pfam" id="PF13614">
    <property type="entry name" value="AAA_31"/>
    <property type="match status" value="1"/>
</dbReference>
<reference evidence="2" key="6">
    <citation type="journal article" date="1992" name="Nucleic Acids Res.">
        <title>Identical resolvases are encoded by Pseudomonas TOL plasmids pWW53 and pDK1.</title>
        <authorList>
            <person name="Assinder S.J."/>
            <person name="De Marco P."/>
            <person name="Sayers J.R."/>
            <person name="Shaw L.E."/>
            <person name="Winson M.K."/>
            <person name="Williams P.A."/>
        </authorList>
    </citation>
    <scope>NUCLEOTIDE SEQUENCE</scope>
    <source>
        <strain evidence="2">HS1</strain>
        <plasmid evidence="2">pDK1</plasmid>
    </source>
</reference>
<evidence type="ECO:0000259" key="1">
    <source>
        <dbReference type="Pfam" id="PF13614"/>
    </source>
</evidence>
<reference evidence="2" key="2">
    <citation type="journal article" date="1981" name="J. Bacteriol.">
        <title>Metabolism of allylglycine and cis-crotylglycine by Pseudomonas putida (arvilla) mt-2 harboring a TOL plasmid.</title>
        <authorList>
            <person name="Kunz D.A."/>
            <person name="Ribbons D.W."/>
            <person name="Chapman P.J."/>
        </authorList>
    </citation>
    <scope>NUCLEOTIDE SEQUENCE</scope>
    <source>
        <strain evidence="2">HS1</strain>
        <plasmid evidence="2">pDK1</plasmid>
    </source>
</reference>
<dbReference type="EMBL" id="AB434906">
    <property type="protein sequence ID" value="BAJ06416.1"/>
    <property type="molecule type" value="Genomic_DNA"/>
</dbReference>
<proteinExistence type="predicted"/>
<name>D5MP70_PSEPU</name>
<gene>
    <name evidence="2" type="primary">parA</name>
</gene>
<reference evidence="2" key="4">
    <citation type="journal article" date="1990" name="SAAS Bull. Biochem. Biotechnol.">
        <title>Molecular cloning of the xylL-xylE region from the P. putida TOL plasmid, pDK1.</title>
        <authorList>
            <person name="Voss J.A."/>
            <person name="Khedairy H."/>
            <person name="Baker R.F."/>
            <person name="Benjamin R.C."/>
        </authorList>
    </citation>
    <scope>NUCLEOTIDE SEQUENCE</scope>
    <source>
        <strain evidence="2">HS1</strain>
        <plasmid evidence="2">pDK1</plasmid>
    </source>
</reference>
<organism evidence="2">
    <name type="scientific">Pseudomonas putida</name>
    <name type="common">Arthrobacter siderocapsulatus</name>
    <dbReference type="NCBI Taxonomy" id="303"/>
    <lineage>
        <taxon>Bacteria</taxon>
        <taxon>Pseudomonadati</taxon>
        <taxon>Pseudomonadota</taxon>
        <taxon>Gammaproteobacteria</taxon>
        <taxon>Pseudomonadales</taxon>
        <taxon>Pseudomonadaceae</taxon>
        <taxon>Pseudomonas</taxon>
    </lineage>
</organism>
<sequence>MALRIIIPLYSANAGIVMQQSSEQFEEETVNYTDFDALLYPPQFAADCFGLTTRRLKDIEDENGIEIRRVPRGTVTSRAYTLRDIFDIAALRRAKGYAKGLPRQIVISTFVQKGGTGKTTTSVNFAVFLQLAGLRVLCVDNDPQGDSSSVFGYDPDLALSDLEAMGIPADRYVAGHFGSLLSPDLRVRCFDPMTFEEVVKKPFGENGPHLIPADAYLEDLAVALDAENNMDFWYAGWLERARSGEIPGVDISSYDVILFDNAPTASRLTKNSIVASDFVLCPVRMDKFSFRALMRLNDWMVRFAKAYRRSPGVLAIPTMFIRNRKRILNNLVVLNDLFPGRVSEEKLYYSEDYGKALDQGVPLLVWKGASSKTIDSMRSVFGEALKRIRDLAAQ</sequence>
<feature type="domain" description="AAA" evidence="1">
    <location>
        <begin position="106"/>
        <end position="305"/>
    </location>
</feature>
<reference evidence="2" key="5">
    <citation type="journal article" date="1991" name="J. Bacteriol.">
        <title>Nucleotide sequence of xylE from the TOL pDK1 plasmid and structural comparison with isofunctional catechol-2,3-dioxygenase genes from TOL, pWW0 and NAH7.</title>
        <authorList>
            <person name="Benjamin R.C."/>
            <person name="Voss J.A."/>
            <person name="Kunz D.A."/>
        </authorList>
    </citation>
    <scope>NUCLEOTIDE SEQUENCE</scope>
    <source>
        <strain evidence="2">HS1</strain>
        <plasmid evidence="2">pDK1</plasmid>
    </source>
</reference>
<protein>
    <submittedName>
        <fullName evidence="2">Partitioning protein</fullName>
    </submittedName>
</protein>
<dbReference type="InterPro" id="IPR025669">
    <property type="entry name" value="AAA_dom"/>
</dbReference>
<reference evidence="2" key="3">
    <citation type="journal article" date="1988" name="J. Gen. Microbiol.">
        <title>Physical and functional mapping of two cointegrate plasmids derived from RP4 and TOL plasmid pDK1.</title>
        <authorList>
            <person name="Shaw L.E."/>
            <person name="Williams P.A."/>
        </authorList>
    </citation>
    <scope>NUCLEOTIDE SEQUENCE</scope>
    <source>
        <strain evidence="2">HS1</strain>
        <plasmid evidence="2">pDK1</plasmid>
    </source>
</reference>
<dbReference type="PANTHER" id="PTHR13696">
    <property type="entry name" value="P-LOOP CONTAINING NUCLEOSIDE TRIPHOSPHATE HYDROLASE"/>
    <property type="match status" value="1"/>
</dbReference>
<dbReference type="CDD" id="cd02042">
    <property type="entry name" value="ParAB_family"/>
    <property type="match status" value="1"/>
</dbReference>
<dbReference type="PANTHER" id="PTHR13696:SF99">
    <property type="entry name" value="COBYRINIC ACID AC-DIAMIDE SYNTHASE"/>
    <property type="match status" value="1"/>
</dbReference>
<reference evidence="2" key="1">
    <citation type="journal article" date="1981" name="J. Bacteriol.">
        <title>Isolation and characterization of spontaneously occurring TOL plasmid mutants of Pseudomonas putida HS1.</title>
        <authorList>
            <person name="Kunz D.A."/>
            <person name="Chapman P.J."/>
        </authorList>
    </citation>
    <scope>NUCLEOTIDE SEQUENCE</scope>
    <source>
        <strain evidence="2">HS1</strain>
        <plasmid evidence="2">pDK1</plasmid>
    </source>
</reference>
<dbReference type="Gene3D" id="3.40.50.300">
    <property type="entry name" value="P-loop containing nucleotide triphosphate hydrolases"/>
    <property type="match status" value="1"/>
</dbReference>
<keyword evidence="2" id="KW-0614">Plasmid</keyword>
<dbReference type="AlphaFoldDB" id="D5MP70"/>
<dbReference type="SUPFAM" id="SSF52540">
    <property type="entry name" value="P-loop containing nucleoside triphosphate hydrolases"/>
    <property type="match status" value="1"/>
</dbReference>
<geneLocation type="plasmid" evidence="2">
    <name>pDK1</name>
</geneLocation>
<reference evidence="2" key="8">
    <citation type="journal article" date="2010" name="J. Bacteriol.">
        <title>Complete Nucleotide Sequence of TOL Plasmid pDK1 Provides Evidence for Evolutionary History of IncP-7 Catabolic Plasmids.</title>
        <authorList>
            <person name="Yano H."/>
            <person name="Miyakoshi M."/>
            <person name="Ohshima K."/>
            <person name="Tabata M."/>
            <person name="Nagara Y."/>
            <person name="Hattori M."/>
            <person name="Tsuda M."/>
        </authorList>
    </citation>
    <scope>NUCLEOTIDE SEQUENCE</scope>
    <source>
        <strain evidence="2">HS1</strain>
        <plasmid evidence="2">pDK1</plasmid>
    </source>
</reference>